<evidence type="ECO:0000259" key="2">
    <source>
        <dbReference type="PROSITE" id="PS50035"/>
    </source>
</evidence>
<keyword evidence="1" id="KW-0472">Membrane</keyword>
<dbReference type="PANTHER" id="PTHR21248">
    <property type="entry name" value="CARDIOLIPIN SYNTHASE"/>
    <property type="match status" value="1"/>
</dbReference>
<dbReference type="AlphaFoldDB" id="A0A6V7RM27"/>
<keyword evidence="1" id="KW-0812">Transmembrane</keyword>
<reference evidence="3 4" key="1">
    <citation type="submission" date="2020-07" db="EMBL/GenBank/DDBJ databases">
        <authorList>
            <person name="Criscuolo A."/>
        </authorList>
    </citation>
    <scope>NUCLEOTIDE SEQUENCE [LARGE SCALE GENOMIC DNA]</scope>
    <source>
        <strain evidence="4">CIP 111030</strain>
    </source>
</reference>
<dbReference type="GO" id="GO:0030572">
    <property type="term" value="F:phosphatidyltransferase activity"/>
    <property type="evidence" value="ECO:0007669"/>
    <property type="project" value="UniProtKB-ARBA"/>
</dbReference>
<comment type="caution">
    <text evidence="3">The sequence shown here is derived from an EMBL/GenBank/DDBJ whole genome shotgun (WGS) entry which is preliminary data.</text>
</comment>
<dbReference type="InterPro" id="IPR025202">
    <property type="entry name" value="PLD-like_dom"/>
</dbReference>
<dbReference type="SUPFAM" id="SSF56024">
    <property type="entry name" value="Phospholipase D/nuclease"/>
    <property type="match status" value="2"/>
</dbReference>
<protein>
    <submittedName>
        <fullName evidence="3">Cardiolipin synthase A</fullName>
        <ecNumber evidence="3">2.7.8.-</ecNumber>
    </submittedName>
</protein>
<name>A0A6V7RM27_9BACL</name>
<sequence length="483" mass="55296">MTKKNYRRRRFVRVTVGAVAILVAIPLFVGVYSLFKPLPKGISTQSDFVKTDDLDLLYDVTYEDKNKAVHHEQEIVETMYEVIDHAEDFLLVDMFLFNDDYNHDTLEFPTLSEDFAARLVQKKQESDIPITVITDPINSFYGTYDTHVYKKLRDAGIDVIETDLSKLRDSNYLYGGYYRMFLTWIKPGGLKILPNALRPMDDKVGIGSYLRLLNFKANHRKTIMNEKEAVIASLNPHDGSSLHSNIAVRFSGDTLNDLLKSETAVLDFSGYDTSKIKKYEVETDKNTGEYEISLVTEGKIREALIDTVNEAEAGDSLKIGVFYLSDRGFIKALKKALDRDVQVQLILDINQDAFGNEKNGIPNKPVASELMNYKNPPEIRWYKSHGEQFHAKFMLHDNGEDSTLIVGSSNFTRRNLKDLNLETDLVVKSNSDSEEMISMNEYYDRLWNNKNGIYTLDYEEEAEDSIMKTILYRIQEGLGLSTF</sequence>
<dbReference type="CDD" id="cd09130">
    <property type="entry name" value="PLDc_unchar2_2"/>
    <property type="match status" value="1"/>
</dbReference>
<dbReference type="Gene3D" id="3.30.870.10">
    <property type="entry name" value="Endonuclease Chain A"/>
    <property type="match status" value="2"/>
</dbReference>
<dbReference type="RefSeq" id="WP_186088436.1">
    <property type="nucleotide sequence ID" value="NZ_BMDB01000004.1"/>
</dbReference>
<dbReference type="Pfam" id="PF13091">
    <property type="entry name" value="PLDc_2"/>
    <property type="match status" value="1"/>
</dbReference>
<dbReference type="GO" id="GO:0032049">
    <property type="term" value="P:cardiolipin biosynthetic process"/>
    <property type="evidence" value="ECO:0007669"/>
    <property type="project" value="UniProtKB-ARBA"/>
</dbReference>
<gene>
    <name evidence="3" type="primary">clsA</name>
    <name evidence="3" type="ORF">JEOSCH030_01630</name>
</gene>
<dbReference type="EC" id="2.7.8.-" evidence="3"/>
<keyword evidence="1" id="KW-1133">Transmembrane helix</keyword>
<dbReference type="EMBL" id="CAJEWE010000011">
    <property type="protein sequence ID" value="CAD2079415.1"/>
    <property type="molecule type" value="Genomic_DNA"/>
</dbReference>
<accession>A0A6V7RM27</accession>
<dbReference type="InterPro" id="IPR001736">
    <property type="entry name" value="PLipase_D/transphosphatidylase"/>
</dbReference>
<proteinExistence type="predicted"/>
<evidence type="ECO:0000313" key="4">
    <source>
        <dbReference type="Proteomes" id="UP000521032"/>
    </source>
</evidence>
<dbReference type="PANTHER" id="PTHR21248:SF22">
    <property type="entry name" value="PHOSPHOLIPASE D"/>
    <property type="match status" value="1"/>
</dbReference>
<organism evidence="3 4">
    <name type="scientific">Phocicoccus schoeneichii</name>
    <dbReference type="NCBI Taxonomy" id="1812261"/>
    <lineage>
        <taxon>Bacteria</taxon>
        <taxon>Bacillati</taxon>
        <taxon>Bacillota</taxon>
        <taxon>Bacilli</taxon>
        <taxon>Bacillales</taxon>
        <taxon>Salinicoccaceae</taxon>
        <taxon>Phocicoccus</taxon>
    </lineage>
</organism>
<keyword evidence="4" id="KW-1185">Reference proteome</keyword>
<dbReference type="Proteomes" id="UP000521032">
    <property type="component" value="Unassembled WGS sequence"/>
</dbReference>
<evidence type="ECO:0000313" key="3">
    <source>
        <dbReference type="EMBL" id="CAD2079415.1"/>
    </source>
</evidence>
<keyword evidence="3" id="KW-0808">Transferase</keyword>
<evidence type="ECO:0000256" key="1">
    <source>
        <dbReference type="SAM" id="Phobius"/>
    </source>
</evidence>
<dbReference type="PROSITE" id="PS50035">
    <property type="entry name" value="PLD"/>
    <property type="match status" value="1"/>
</dbReference>
<feature type="transmembrane region" description="Helical" evidence="1">
    <location>
        <begin position="12"/>
        <end position="35"/>
    </location>
</feature>
<feature type="domain" description="PLD phosphodiesterase" evidence="2">
    <location>
        <begin position="385"/>
        <end position="415"/>
    </location>
</feature>